<feature type="chain" id="PRO_5009255035" evidence="2">
    <location>
        <begin position="28"/>
        <end position="110"/>
    </location>
</feature>
<dbReference type="STRING" id="1203190.GCA_000312345_00112"/>
<reference evidence="3 4" key="1">
    <citation type="submission" date="2016-10" db="EMBL/GenBank/DDBJ databases">
        <authorList>
            <person name="de Groot N.N."/>
        </authorList>
    </citation>
    <scope>NUCLEOTIDE SEQUENCE [LARGE SCALE GENOMIC DNA]</scope>
    <source>
        <strain evidence="3 4">DSM 45434</strain>
    </source>
</reference>
<organism evidence="3 4">
    <name type="scientific">Corynebacterium timonense</name>
    <dbReference type="NCBI Taxonomy" id="441500"/>
    <lineage>
        <taxon>Bacteria</taxon>
        <taxon>Bacillati</taxon>
        <taxon>Actinomycetota</taxon>
        <taxon>Actinomycetes</taxon>
        <taxon>Mycobacteriales</taxon>
        <taxon>Corynebacteriaceae</taxon>
        <taxon>Corynebacterium</taxon>
    </lineage>
</organism>
<keyword evidence="4" id="KW-1185">Reference proteome</keyword>
<evidence type="ECO:0000313" key="4">
    <source>
        <dbReference type="Proteomes" id="UP000182237"/>
    </source>
</evidence>
<accession>A0A1H1N1X7</accession>
<sequence length="110" mass="11028">MRTFRQAVLAGATATALALGSAPAASAEADQDASPSLSSQIGAALGAYDDDGNPTGADGRAIFGSSTDLSSQPVWAQLLYATTILASITSVVGLLAAPVYNFVVHGPFSR</sequence>
<dbReference type="eggNOG" id="ENOG5031QDV">
    <property type="taxonomic scope" value="Bacteria"/>
</dbReference>
<dbReference type="AlphaFoldDB" id="A0A1H1N1X7"/>
<keyword evidence="1" id="KW-0812">Transmembrane</keyword>
<keyword evidence="2" id="KW-0732">Signal</keyword>
<evidence type="ECO:0000256" key="1">
    <source>
        <dbReference type="SAM" id="Phobius"/>
    </source>
</evidence>
<keyword evidence="1" id="KW-1133">Transmembrane helix</keyword>
<name>A0A1H1N1X7_9CORY</name>
<dbReference type="Proteomes" id="UP000182237">
    <property type="component" value="Chromosome I"/>
</dbReference>
<protein>
    <submittedName>
        <fullName evidence="3">Uncharacterized protein</fullName>
    </submittedName>
</protein>
<dbReference type="RefSeq" id="WP_019192983.1">
    <property type="nucleotide sequence ID" value="NZ_LT629765.1"/>
</dbReference>
<feature type="transmembrane region" description="Helical" evidence="1">
    <location>
        <begin position="78"/>
        <end position="103"/>
    </location>
</feature>
<dbReference type="OrthoDB" id="4427907at2"/>
<dbReference type="EMBL" id="LT629765">
    <property type="protein sequence ID" value="SDR92880.1"/>
    <property type="molecule type" value="Genomic_DNA"/>
</dbReference>
<evidence type="ECO:0000313" key="3">
    <source>
        <dbReference type="EMBL" id="SDR92880.1"/>
    </source>
</evidence>
<proteinExistence type="predicted"/>
<feature type="signal peptide" evidence="2">
    <location>
        <begin position="1"/>
        <end position="27"/>
    </location>
</feature>
<gene>
    <name evidence="3" type="ORF">SAMN04488539_0664</name>
</gene>
<evidence type="ECO:0000256" key="2">
    <source>
        <dbReference type="SAM" id="SignalP"/>
    </source>
</evidence>
<keyword evidence="1" id="KW-0472">Membrane</keyword>